<dbReference type="EMBL" id="KZ084143">
    <property type="protein sequence ID" value="OSC98056.1"/>
    <property type="molecule type" value="Genomic_DNA"/>
</dbReference>
<dbReference type="Proteomes" id="UP000193067">
    <property type="component" value="Unassembled WGS sequence"/>
</dbReference>
<gene>
    <name evidence="1" type="ORF">PYCCODRAFT_1439711</name>
</gene>
<keyword evidence="2" id="KW-1185">Reference proteome</keyword>
<accession>A0A1Y2IA98</accession>
<reference evidence="1 2" key="1">
    <citation type="journal article" date="2015" name="Biotechnol. Biofuels">
        <title>Enhanced degradation of softwood versus hardwood by the white-rot fungus Pycnoporus coccineus.</title>
        <authorList>
            <person name="Couturier M."/>
            <person name="Navarro D."/>
            <person name="Chevret D."/>
            <person name="Henrissat B."/>
            <person name="Piumi F."/>
            <person name="Ruiz-Duenas F.J."/>
            <person name="Martinez A.T."/>
            <person name="Grigoriev I.V."/>
            <person name="Riley R."/>
            <person name="Lipzen A."/>
            <person name="Berrin J.G."/>
            <person name="Master E.R."/>
            <person name="Rosso M.N."/>
        </authorList>
    </citation>
    <scope>NUCLEOTIDE SEQUENCE [LARGE SCALE GENOMIC DNA]</scope>
    <source>
        <strain evidence="1 2">BRFM310</strain>
    </source>
</reference>
<name>A0A1Y2IA98_TRAC3</name>
<sequence length="126" mass="13693">MTRSFYVVASTAAVPSRTSATRRYPPSKTRVVRRAHGTLHPTPATTLSVFTIPGGAGVPSTSSLVVDHRAILRAQLFLHMVCCSLEVVLHAIEARYMLDVSQHQNAFEDPVIDAYRSDIGSTLKSA</sequence>
<dbReference type="AlphaFoldDB" id="A0A1Y2IA98"/>
<organism evidence="1 2">
    <name type="scientific">Trametes coccinea (strain BRFM310)</name>
    <name type="common">Pycnoporus coccineus</name>
    <dbReference type="NCBI Taxonomy" id="1353009"/>
    <lineage>
        <taxon>Eukaryota</taxon>
        <taxon>Fungi</taxon>
        <taxon>Dikarya</taxon>
        <taxon>Basidiomycota</taxon>
        <taxon>Agaricomycotina</taxon>
        <taxon>Agaricomycetes</taxon>
        <taxon>Polyporales</taxon>
        <taxon>Polyporaceae</taxon>
        <taxon>Trametes</taxon>
    </lineage>
</organism>
<proteinExistence type="predicted"/>
<protein>
    <submittedName>
        <fullName evidence="1">Uncharacterized protein</fullName>
    </submittedName>
</protein>
<evidence type="ECO:0000313" key="2">
    <source>
        <dbReference type="Proteomes" id="UP000193067"/>
    </source>
</evidence>
<evidence type="ECO:0000313" key="1">
    <source>
        <dbReference type="EMBL" id="OSC98056.1"/>
    </source>
</evidence>